<proteinExistence type="predicted"/>
<dbReference type="AlphaFoldDB" id="A0A510Y6B4"/>
<keyword evidence="2" id="KW-1185">Reference proteome</keyword>
<protein>
    <submittedName>
        <fullName evidence="1">Uncharacterized protein</fullName>
    </submittedName>
</protein>
<dbReference type="RefSeq" id="WP_094908370.1">
    <property type="nucleotide sequence ID" value="NZ_BJUN01000005.1"/>
</dbReference>
<evidence type="ECO:0000313" key="1">
    <source>
        <dbReference type="EMBL" id="GEK58261.1"/>
    </source>
</evidence>
<dbReference type="Proteomes" id="UP000321051">
    <property type="component" value="Unassembled WGS sequence"/>
</dbReference>
<dbReference type="PROSITE" id="PS51257">
    <property type="entry name" value="PROKAR_LIPOPROTEIN"/>
    <property type="match status" value="1"/>
</dbReference>
<accession>A0A510Y6B4</accession>
<name>A0A510Y6B4_MARHA</name>
<comment type="caution">
    <text evidence="1">The sequence shown here is derived from an EMBL/GenBank/DDBJ whole genome shotgun (WGS) entry which is preliminary data.</text>
</comment>
<evidence type="ECO:0000313" key="2">
    <source>
        <dbReference type="Proteomes" id="UP000321051"/>
    </source>
</evidence>
<gene>
    <name evidence="1" type="ORF">MHA01_11660</name>
</gene>
<dbReference type="OrthoDB" id="10013238at2"/>
<organism evidence="1 2">
    <name type="scientific">Marinococcus halophilus</name>
    <dbReference type="NCBI Taxonomy" id="1371"/>
    <lineage>
        <taxon>Bacteria</taxon>
        <taxon>Bacillati</taxon>
        <taxon>Bacillota</taxon>
        <taxon>Bacilli</taxon>
        <taxon>Bacillales</taxon>
        <taxon>Bacillaceae</taxon>
        <taxon>Marinococcus</taxon>
    </lineage>
</organism>
<reference evidence="1 2" key="1">
    <citation type="submission" date="2019-07" db="EMBL/GenBank/DDBJ databases">
        <title>Whole genome shotgun sequence of Marinococcus halophilus NBRC 102359.</title>
        <authorList>
            <person name="Hosoyama A."/>
            <person name="Uohara A."/>
            <person name="Ohji S."/>
            <person name="Ichikawa N."/>
        </authorList>
    </citation>
    <scope>NUCLEOTIDE SEQUENCE [LARGE SCALE GENOMIC DNA]</scope>
    <source>
        <strain evidence="1 2">NBRC 102359</strain>
    </source>
</reference>
<dbReference type="EMBL" id="BJUN01000005">
    <property type="protein sequence ID" value="GEK58261.1"/>
    <property type="molecule type" value="Genomic_DNA"/>
</dbReference>
<sequence length="405" mass="46666">MKKRAALLGIMTGILVLGGCRQSDLTELEQTLAAQKANRGIEGSAEAGAGGSGPFIYDEDGEPFFRIEAPEGFYINERYYISNKSFEFEYSPEDMDYVYQSSTSESRKENISTFSVVGNKTVENKQDADESLERIRETRVSSYREEGRPYSVYTGDDKDLGPFSFVLRSTREGYEQYLFYGVQKKRLITATLTVPEETGEQEAIFDRTLEAVRTMTFKNPEEWEEPVDQTQKAQTIQYVPYEKSSTVIPEKSYSFTVPALPQGFQLRNADALGYTVSKNYPELEKPGSLQRSETALHFFALEKDMGYFREDELRSRPKDEFENNRGEQAEEVEYLHNNNQADLGDFTTGVRTSYKNYERYLFVAETENHVLFGRYFLPKKIENRQEIKELYEEAISSFDIQEETQ</sequence>